<dbReference type="GeneTree" id="ENSGT00980000198998"/>
<evidence type="ECO:0000256" key="4">
    <source>
        <dbReference type="ARBA" id="ARBA00022475"/>
    </source>
</evidence>
<keyword evidence="4" id="KW-1003">Cell membrane</keyword>
<evidence type="ECO:0000256" key="11">
    <source>
        <dbReference type="ARBA" id="ARBA00022989"/>
    </source>
</evidence>
<dbReference type="GO" id="GO:0002282">
    <property type="term" value="P:microglial cell activation involved in immune response"/>
    <property type="evidence" value="ECO:0007669"/>
    <property type="project" value="TreeGrafter"/>
</dbReference>
<name>A0A8C5AB68_GADMO</name>
<keyword evidence="18" id="KW-1185">Reference proteome</keyword>
<dbReference type="GO" id="GO:0030889">
    <property type="term" value="P:negative regulation of B cell proliferation"/>
    <property type="evidence" value="ECO:0007669"/>
    <property type="project" value="TreeGrafter"/>
</dbReference>
<reference evidence="17" key="1">
    <citation type="submission" date="2025-08" db="UniProtKB">
        <authorList>
            <consortium name="Ensembl"/>
        </authorList>
    </citation>
    <scope>IDENTIFICATION</scope>
</reference>
<organism evidence="17 18">
    <name type="scientific">Gadus morhua</name>
    <name type="common">Atlantic cod</name>
    <dbReference type="NCBI Taxonomy" id="8049"/>
    <lineage>
        <taxon>Eukaryota</taxon>
        <taxon>Metazoa</taxon>
        <taxon>Chordata</taxon>
        <taxon>Craniata</taxon>
        <taxon>Vertebrata</taxon>
        <taxon>Euteleostomi</taxon>
        <taxon>Actinopterygii</taxon>
        <taxon>Neopterygii</taxon>
        <taxon>Teleostei</taxon>
        <taxon>Neoteleostei</taxon>
        <taxon>Acanthomorphata</taxon>
        <taxon>Zeiogadaria</taxon>
        <taxon>Gadariae</taxon>
        <taxon>Gadiformes</taxon>
        <taxon>Gadoidei</taxon>
        <taxon>Gadidae</taxon>
        <taxon>Gadus</taxon>
    </lineage>
</organism>
<dbReference type="PANTHER" id="PTHR17554:SF2">
    <property type="entry name" value="TYRO PROTEIN TYROSINE KINASE-BINDING PROTEIN"/>
    <property type="match status" value="1"/>
</dbReference>
<feature type="transmembrane region" description="Helical" evidence="15">
    <location>
        <begin position="36"/>
        <end position="65"/>
    </location>
</feature>
<proteinExistence type="inferred from homology"/>
<evidence type="ECO:0000256" key="12">
    <source>
        <dbReference type="ARBA" id="ARBA00023136"/>
    </source>
</evidence>
<dbReference type="GO" id="GO:0009986">
    <property type="term" value="C:cell surface"/>
    <property type="evidence" value="ECO:0007669"/>
    <property type="project" value="TreeGrafter"/>
</dbReference>
<feature type="chain" id="PRO_5045899747" description="TYRO protein tyrosine kinase-binding protein" evidence="16">
    <location>
        <begin position="27"/>
        <end position="112"/>
    </location>
</feature>
<keyword evidence="10" id="KW-0391">Immunity</keyword>
<keyword evidence="11 15" id="KW-1133">Transmembrane helix</keyword>
<dbReference type="Proteomes" id="UP000694546">
    <property type="component" value="Chromosome 6"/>
</dbReference>
<accession>A0A8C5AB68</accession>
<evidence type="ECO:0000313" key="18">
    <source>
        <dbReference type="Proteomes" id="UP000694546"/>
    </source>
</evidence>
<keyword evidence="7" id="KW-0479">Metal-binding</keyword>
<dbReference type="GO" id="GO:1904151">
    <property type="term" value="P:positive regulation of microglial cell mediated cytotoxicity"/>
    <property type="evidence" value="ECO:0007669"/>
    <property type="project" value="TreeGrafter"/>
</dbReference>
<dbReference type="InterPro" id="IPR026200">
    <property type="entry name" value="Tyrobp"/>
</dbReference>
<evidence type="ECO:0000256" key="15">
    <source>
        <dbReference type="SAM" id="Phobius"/>
    </source>
</evidence>
<keyword evidence="13" id="KW-1015">Disulfide bond</keyword>
<dbReference type="GO" id="GO:0032816">
    <property type="term" value="P:positive regulation of natural killer cell activation"/>
    <property type="evidence" value="ECO:0007669"/>
    <property type="project" value="TreeGrafter"/>
</dbReference>
<protein>
    <recommendedName>
        <fullName evidence="3">TYRO protein tyrosine kinase-binding protein</fullName>
    </recommendedName>
    <alternativeName>
        <fullName evidence="14">DNAX-activation protein 12</fullName>
    </alternativeName>
</protein>
<evidence type="ECO:0000256" key="9">
    <source>
        <dbReference type="ARBA" id="ARBA00022837"/>
    </source>
</evidence>
<dbReference type="KEGG" id="gmh:115545545"/>
<dbReference type="GO" id="GO:0034241">
    <property type="term" value="P:positive regulation of macrophage fusion"/>
    <property type="evidence" value="ECO:0007669"/>
    <property type="project" value="TreeGrafter"/>
</dbReference>
<evidence type="ECO:0000256" key="2">
    <source>
        <dbReference type="ARBA" id="ARBA00009791"/>
    </source>
</evidence>
<evidence type="ECO:0000256" key="1">
    <source>
        <dbReference type="ARBA" id="ARBA00004251"/>
    </source>
</evidence>
<evidence type="ECO:0000256" key="13">
    <source>
        <dbReference type="ARBA" id="ARBA00023157"/>
    </source>
</evidence>
<dbReference type="GO" id="GO:0005102">
    <property type="term" value="F:signaling receptor binding"/>
    <property type="evidence" value="ECO:0007669"/>
    <property type="project" value="TreeGrafter"/>
</dbReference>
<dbReference type="GO" id="GO:0032911">
    <property type="term" value="P:negative regulation of transforming growth factor beta1 production"/>
    <property type="evidence" value="ECO:0007669"/>
    <property type="project" value="TreeGrafter"/>
</dbReference>
<dbReference type="Ensembl" id="ENSGMOT00000060842.1">
    <property type="protein sequence ID" value="ENSGMOP00000029626.1"/>
    <property type="gene ID" value="ENSGMOG00000024466.1"/>
</dbReference>
<keyword evidence="8 16" id="KW-0732">Signal</keyword>
<feature type="signal peptide" evidence="16">
    <location>
        <begin position="1"/>
        <end position="26"/>
    </location>
</feature>
<evidence type="ECO:0000256" key="7">
    <source>
        <dbReference type="ARBA" id="ARBA00022723"/>
    </source>
</evidence>
<evidence type="ECO:0000256" key="5">
    <source>
        <dbReference type="ARBA" id="ARBA00022553"/>
    </source>
</evidence>
<keyword evidence="12 15" id="KW-0472">Membrane</keyword>
<evidence type="ECO:0000256" key="8">
    <source>
        <dbReference type="ARBA" id="ARBA00022729"/>
    </source>
</evidence>
<keyword evidence="5" id="KW-0597">Phosphoprotein</keyword>
<evidence type="ECO:0000256" key="6">
    <source>
        <dbReference type="ARBA" id="ARBA00022692"/>
    </source>
</evidence>
<reference evidence="17" key="2">
    <citation type="submission" date="2025-09" db="UniProtKB">
        <authorList>
            <consortium name="Ensembl"/>
        </authorList>
    </citation>
    <scope>IDENTIFICATION</scope>
</reference>
<dbReference type="GO" id="GO:0005886">
    <property type="term" value="C:plasma membrane"/>
    <property type="evidence" value="ECO:0007669"/>
    <property type="project" value="UniProtKB-SubCell"/>
</dbReference>
<dbReference type="AlphaFoldDB" id="A0A8C5AB68"/>
<dbReference type="GO" id="GO:0002283">
    <property type="term" value="P:neutrophil activation involved in immune response"/>
    <property type="evidence" value="ECO:0007669"/>
    <property type="project" value="TreeGrafter"/>
</dbReference>
<evidence type="ECO:0000256" key="16">
    <source>
        <dbReference type="SAM" id="SignalP"/>
    </source>
</evidence>
<evidence type="ECO:0000256" key="10">
    <source>
        <dbReference type="ARBA" id="ARBA00022859"/>
    </source>
</evidence>
<comment type="similarity">
    <text evidence="2">Belongs to the TYROBP family.</text>
</comment>
<dbReference type="PANTHER" id="PTHR17554">
    <property type="entry name" value="TYRO PROTEIN TYROSINE KINASE-BINDING PROTEIN"/>
    <property type="match status" value="1"/>
</dbReference>
<dbReference type="CTD" id="7305"/>
<evidence type="ECO:0000256" key="3">
    <source>
        <dbReference type="ARBA" id="ARBA00022356"/>
    </source>
</evidence>
<sequence>PGWILNMDNSLTFLLVFCLWASVAYCSCSQIDMGSVTWILSCDIALTLLVCFSLLSLNFVTYPFVSLNFTTGRPKQAPSLAKRKMAEIPESPYQELHGVQGDVYSNLEELRK</sequence>
<evidence type="ECO:0000256" key="14">
    <source>
        <dbReference type="ARBA" id="ARBA00031252"/>
    </source>
</evidence>
<evidence type="ECO:0000313" key="17">
    <source>
        <dbReference type="Ensembl" id="ENSGMOP00000029626.1"/>
    </source>
</evidence>
<keyword evidence="9" id="KW-0106">Calcium</keyword>
<comment type="subcellular location">
    <subcellularLocation>
        <location evidence="1">Cell membrane</location>
        <topology evidence="1">Single-pass type I membrane protein</topology>
    </subcellularLocation>
</comment>
<dbReference type="GO" id="GO:0046872">
    <property type="term" value="F:metal ion binding"/>
    <property type="evidence" value="ECO:0007669"/>
    <property type="project" value="UniProtKB-KW"/>
</dbReference>
<keyword evidence="6 15" id="KW-0812">Transmembrane</keyword>